<keyword evidence="5" id="KW-1185">Reference proteome</keyword>
<dbReference type="PANTHER" id="PTHR10039">
    <property type="entry name" value="AMELOGENIN"/>
    <property type="match status" value="1"/>
</dbReference>
<dbReference type="InterPro" id="IPR054471">
    <property type="entry name" value="GPIID_WHD"/>
</dbReference>
<evidence type="ECO:0000313" key="5">
    <source>
        <dbReference type="Proteomes" id="UP000714275"/>
    </source>
</evidence>
<accession>A0A9P6ZXT0</accession>
<gene>
    <name evidence="4" type="ORF">EV702DRAFT_1195824</name>
</gene>
<dbReference type="Pfam" id="PF22939">
    <property type="entry name" value="WHD_GPIID"/>
    <property type="match status" value="1"/>
</dbReference>
<reference evidence="4" key="1">
    <citation type="journal article" date="2020" name="New Phytol.">
        <title>Comparative genomics reveals dynamic genome evolution in host specialist ectomycorrhizal fungi.</title>
        <authorList>
            <person name="Lofgren L.A."/>
            <person name="Nguyen N.H."/>
            <person name="Vilgalys R."/>
            <person name="Ruytinx J."/>
            <person name="Liao H.L."/>
            <person name="Branco S."/>
            <person name="Kuo A."/>
            <person name="LaButti K."/>
            <person name="Lipzen A."/>
            <person name="Andreopoulos W."/>
            <person name="Pangilinan J."/>
            <person name="Riley R."/>
            <person name="Hundley H."/>
            <person name="Na H."/>
            <person name="Barry K."/>
            <person name="Grigoriev I.V."/>
            <person name="Stajich J.E."/>
            <person name="Kennedy P.G."/>
        </authorList>
    </citation>
    <scope>NUCLEOTIDE SEQUENCE</scope>
    <source>
        <strain evidence="4">DOB743</strain>
    </source>
</reference>
<dbReference type="Proteomes" id="UP000714275">
    <property type="component" value="Unassembled WGS sequence"/>
</dbReference>
<dbReference type="EMBL" id="JABBWD010000014">
    <property type="protein sequence ID" value="KAG1778804.1"/>
    <property type="molecule type" value="Genomic_DNA"/>
</dbReference>
<dbReference type="InterPro" id="IPR027417">
    <property type="entry name" value="P-loop_NTPase"/>
</dbReference>
<evidence type="ECO:0008006" key="6">
    <source>
        <dbReference type="Google" id="ProtNLM"/>
    </source>
</evidence>
<dbReference type="Pfam" id="PF24883">
    <property type="entry name" value="NPHP3_N"/>
    <property type="match status" value="1"/>
</dbReference>
<dbReference type="PANTHER" id="PTHR10039:SF14">
    <property type="entry name" value="NACHT DOMAIN-CONTAINING PROTEIN"/>
    <property type="match status" value="1"/>
</dbReference>
<protein>
    <recommendedName>
        <fullName evidence="6">NACHT domain-containing protein</fullName>
    </recommendedName>
</protein>
<keyword evidence="1" id="KW-0677">Repeat</keyword>
<comment type="caution">
    <text evidence="4">The sequence shown here is derived from an EMBL/GenBank/DDBJ whole genome shotgun (WGS) entry which is preliminary data.</text>
</comment>
<feature type="domain" description="GPI inositol-deacylase winged helix" evidence="2">
    <location>
        <begin position="500"/>
        <end position="576"/>
    </location>
</feature>
<dbReference type="AlphaFoldDB" id="A0A9P6ZXT0"/>
<evidence type="ECO:0000259" key="3">
    <source>
        <dbReference type="Pfam" id="PF24883"/>
    </source>
</evidence>
<name>A0A9P6ZXT0_9AGAM</name>
<feature type="domain" description="Nephrocystin 3-like N-terminal" evidence="3">
    <location>
        <begin position="255"/>
        <end position="388"/>
    </location>
</feature>
<dbReference type="Gene3D" id="1.25.40.20">
    <property type="entry name" value="Ankyrin repeat-containing domain"/>
    <property type="match status" value="1"/>
</dbReference>
<dbReference type="OrthoDB" id="3036502at2759"/>
<dbReference type="Gene3D" id="3.40.50.300">
    <property type="entry name" value="P-loop containing nucleotide triphosphate hydrolases"/>
    <property type="match status" value="1"/>
</dbReference>
<dbReference type="InterPro" id="IPR036770">
    <property type="entry name" value="Ankyrin_rpt-contain_sf"/>
</dbReference>
<evidence type="ECO:0000313" key="4">
    <source>
        <dbReference type="EMBL" id="KAG1778804.1"/>
    </source>
</evidence>
<organism evidence="4 5">
    <name type="scientific">Suillus placidus</name>
    <dbReference type="NCBI Taxonomy" id="48579"/>
    <lineage>
        <taxon>Eukaryota</taxon>
        <taxon>Fungi</taxon>
        <taxon>Dikarya</taxon>
        <taxon>Basidiomycota</taxon>
        <taxon>Agaricomycotina</taxon>
        <taxon>Agaricomycetes</taxon>
        <taxon>Agaricomycetidae</taxon>
        <taxon>Boletales</taxon>
        <taxon>Suillineae</taxon>
        <taxon>Suillaceae</taxon>
        <taxon>Suillus</taxon>
    </lineage>
</organism>
<dbReference type="SUPFAM" id="SSF48403">
    <property type="entry name" value="Ankyrin repeat"/>
    <property type="match status" value="1"/>
</dbReference>
<proteinExistence type="predicted"/>
<evidence type="ECO:0000259" key="2">
    <source>
        <dbReference type="Pfam" id="PF22939"/>
    </source>
</evidence>
<evidence type="ECO:0000256" key="1">
    <source>
        <dbReference type="ARBA" id="ARBA00022737"/>
    </source>
</evidence>
<sequence length="1102" mass="123456">MADPISIGVTVSHVVQAISQASGLLYGYVASVRHADASCQSLLDQLIAVGGILNTVMAIEKDDSLPPGLSHALSLLMAPSGPVAQLHVELKKILPNEQAQESGKMNMFDRMKWPFKQTKASESIAKLKSYCGEIAHILTIDTWRTLKDVKLELQQVGETLQEGNRGIEELKKDSAAQKVREQAEERQKFLEWMSPVSCTEKHDTSRDQRTSETGVWIFDANEYKIWNKPECALSMVEWPAWTRKDNPCKIKGSDEAEPQTLAYFYCNFGDDRTTNAAAVLRSLIVQLLQQSKDDWITKIGKQQESNTEGDLDSLRDLWQQNQNAKPYPTHLGFLRKLLVEASTLVRRQNRPAVLVIDALDECKDYSKLVGHLVNLAKDAQLRLLVTSRSEPDIQDAFHDLPTVSLKDSAGQTKADICTHINEQLTAHTKFSDELKKTVLEKLLEKAEGMFRWVQCQLDVIMTCKRQIDIEAALGNLPAELYETYARIIQAIKLRGPSDDQIARSCLLWLAGTFTPLTLDQLNEAMMIEVGQLNLNPARGVMDLMDIVVACGSLVTYNEKTGVVALSHYSVKEYLISRPNEIIKSISDMHARICELLITYVLCDFVDEICVEDTHPALRRPGLFASGADVQVTDVNKDHPLLSYAILGWKHLRHVSDVDPDVMVALSRLNSEFLRNTKKRRVLATQHETPVLQPTTDRWLSAAVTLPSLLFIPLEHGKPWMVEFIVKQHSDLLDVDIAPGWGSPLIFAIAKDRDCLTILLEPGVHLNKLSSINPRLYSQPIPDGSYAPISWAAAIGSKDTVNFLLSRTEVNIPNNILHMAVRASKPSHEFIRQFRQRGADVNFTVNGSTPLHYFLSTHPNRLSNESYESQLQPIVEELVEPSFNLSLQDQTARTVLHIALDGHLGGVVAYLLEKNAGLSATATLLPDMWSWATNKAWFPDVQAAALAAHQPWASIKAKVDATTKTVEFSVAGIPDRDNPNPICAVVISAIRNSKVLSYNSVNANLSYRNQSFQKEIQDSVKDDSLILKFDFSWESGQRVSSRLFDCRQEEKFIRMLQQLIEDEDSADTSLFLRMSNRGRFTGIFQHEIECVLGIYRGPLPLKS</sequence>
<dbReference type="InterPro" id="IPR056884">
    <property type="entry name" value="NPHP3-like_N"/>
</dbReference>